<dbReference type="Gene3D" id="3.40.50.10890">
    <property type="match status" value="1"/>
</dbReference>
<dbReference type="InterPro" id="IPR001279">
    <property type="entry name" value="Metallo-B-lactamas"/>
</dbReference>
<evidence type="ECO:0000259" key="3">
    <source>
        <dbReference type="SMART" id="SM01027"/>
    </source>
</evidence>
<sequence>MSTPVTLTFLGGAGTVTGSKFLLTGGDRRVLVDAGLFQGLKRLRLRNRAPFAVDPALLDDVLLTHAHADHTAYLPALVKHGMSAPVHATRPTLELADIVLRDAAHLQMLATGDAIRGGYSKHADPRPLYDLDDVEATLPLMRPRPFDDDVDLGAGVTARWTRAGHILGSASVHVTVGDTTVLFSGDLGRSTHPMLRPRQTPPAARTVLVESTYGSRLHIEPEGPAHEVLAEAVSTTIRGGGQVIIPAFAIDRTEAVLHALADMMAEGRIPVTPVVVDSPMSLRVLDVYRSHPDEMVEPTGSEWLQRIPDLRLTPSTAESKALNDDHRPMIIVSSSGMCEGGRVLHHLARALPHRRNCVVLTGYQAAGTRGRSLAEGSRRIKLFGRYTPVAARVVSDGEFSVHADADDLIAWLADLPAEPETVYIVHGEQRSSQALQERIEQELGWTAVVPTMDEVVRVD</sequence>
<accession>A0AAC9FBX4</accession>
<dbReference type="GO" id="GO:0004521">
    <property type="term" value="F:RNA endonuclease activity"/>
    <property type="evidence" value="ECO:0007669"/>
    <property type="project" value="TreeGrafter"/>
</dbReference>
<gene>
    <name evidence="5" type="ORF">A8L58_04205</name>
    <name evidence="4" type="ORF">AXH35_02740</name>
</gene>
<dbReference type="RefSeq" id="WP_062818994.1">
    <property type="nucleotide sequence ID" value="NZ_CP014352.1"/>
</dbReference>
<dbReference type="InterPro" id="IPR050698">
    <property type="entry name" value="MBL"/>
</dbReference>
<name>A0AAC9FBX4_9ACTN</name>
<evidence type="ECO:0000313" key="6">
    <source>
        <dbReference type="Proteomes" id="UP000075221"/>
    </source>
</evidence>
<dbReference type="Gene3D" id="3.60.15.10">
    <property type="entry name" value="Ribonuclease Z/Hydroxyacylglutathione hydrolase-like"/>
    <property type="match status" value="1"/>
</dbReference>
<evidence type="ECO:0000313" key="7">
    <source>
        <dbReference type="Proteomes" id="UP000178666"/>
    </source>
</evidence>
<reference evidence="4 6" key="2">
    <citation type="submission" date="2016-02" db="EMBL/GenBank/DDBJ databases">
        <title>Complete Genome Sequence of Propionibacterium acidipropionici ATCC 55737.</title>
        <authorList>
            <person name="Luna Flores C.H."/>
            <person name="Nielsen L.K."/>
            <person name="Marcellin E."/>
        </authorList>
    </citation>
    <scope>NUCLEOTIDE SEQUENCE [LARGE SCALE GENOMIC DNA]</scope>
    <source>
        <strain evidence="4 6">ATCC 55737</strain>
    </source>
</reference>
<dbReference type="InterPro" id="IPR036866">
    <property type="entry name" value="RibonucZ/Hydroxyglut_hydro"/>
</dbReference>
<dbReference type="Pfam" id="PF00753">
    <property type="entry name" value="Lactamase_B"/>
    <property type="match status" value="1"/>
</dbReference>
<keyword evidence="7" id="KW-1185">Reference proteome</keyword>
<evidence type="ECO:0000256" key="1">
    <source>
        <dbReference type="ARBA" id="ARBA00022801"/>
    </source>
</evidence>
<protein>
    <submittedName>
        <fullName evidence="4">MBL fold metallo-hydrolase</fullName>
    </submittedName>
</protein>
<evidence type="ECO:0000259" key="2">
    <source>
        <dbReference type="SMART" id="SM00849"/>
    </source>
</evidence>
<keyword evidence="1" id="KW-0378">Hydrolase</keyword>
<dbReference type="Proteomes" id="UP000178666">
    <property type="component" value="Chromosome"/>
</dbReference>
<reference evidence="5 7" key="1">
    <citation type="journal article" date="2016" name="Plant Dis.">
        <title>Improved production of propionic acid using genome shuffling.</title>
        <authorList>
            <person name="Luna-Flores C.H."/>
            <person name="Palfreyman R.W."/>
            <person name="Kromer J.O."/>
            <person name="Nielsen L.K."/>
            <person name="Marcellin E."/>
        </authorList>
    </citation>
    <scope>NUCLEOTIDE SEQUENCE [LARGE SCALE GENOMIC DNA]</scope>
    <source>
        <strain evidence="5 7">F3E8</strain>
    </source>
</reference>
<dbReference type="SUPFAM" id="SSF56281">
    <property type="entry name" value="Metallo-hydrolase/oxidoreductase"/>
    <property type="match status" value="1"/>
</dbReference>
<feature type="domain" description="Metallo-beta-lactamase" evidence="2">
    <location>
        <begin position="17"/>
        <end position="226"/>
    </location>
</feature>
<dbReference type="EMBL" id="CP015970">
    <property type="protein sequence ID" value="AOZ46051.1"/>
    <property type="molecule type" value="Genomic_DNA"/>
</dbReference>
<dbReference type="PANTHER" id="PTHR11203:SF37">
    <property type="entry name" value="INTEGRATOR COMPLEX SUBUNIT 11"/>
    <property type="match status" value="1"/>
</dbReference>
<proteinExistence type="predicted"/>
<dbReference type="AlphaFoldDB" id="A0AAC9FBX4"/>
<dbReference type="Pfam" id="PF10996">
    <property type="entry name" value="Beta-Casp"/>
    <property type="match status" value="1"/>
</dbReference>
<dbReference type="CDD" id="cd16295">
    <property type="entry name" value="TTHA0252-CPSF-like_MBL-fold"/>
    <property type="match status" value="1"/>
</dbReference>
<dbReference type="SMART" id="SM00849">
    <property type="entry name" value="Lactamase_B"/>
    <property type="match status" value="1"/>
</dbReference>
<dbReference type="Pfam" id="PF07521">
    <property type="entry name" value="RMMBL"/>
    <property type="match status" value="1"/>
</dbReference>
<evidence type="ECO:0000313" key="4">
    <source>
        <dbReference type="EMBL" id="AMS04558.1"/>
    </source>
</evidence>
<evidence type="ECO:0000313" key="5">
    <source>
        <dbReference type="EMBL" id="AOZ46051.1"/>
    </source>
</evidence>
<feature type="domain" description="Beta-Casp" evidence="3">
    <location>
        <begin position="253"/>
        <end position="373"/>
    </location>
</feature>
<dbReference type="SMART" id="SM01027">
    <property type="entry name" value="Beta-Casp"/>
    <property type="match status" value="1"/>
</dbReference>
<dbReference type="PANTHER" id="PTHR11203">
    <property type="entry name" value="CLEAVAGE AND POLYADENYLATION SPECIFICITY FACTOR FAMILY MEMBER"/>
    <property type="match status" value="1"/>
</dbReference>
<dbReference type="EMBL" id="CP014352">
    <property type="protein sequence ID" value="AMS04558.1"/>
    <property type="molecule type" value="Genomic_DNA"/>
</dbReference>
<dbReference type="Proteomes" id="UP000075221">
    <property type="component" value="Chromosome"/>
</dbReference>
<dbReference type="InterPro" id="IPR011108">
    <property type="entry name" value="RMMBL"/>
</dbReference>
<dbReference type="GO" id="GO:0016787">
    <property type="term" value="F:hydrolase activity"/>
    <property type="evidence" value="ECO:0007669"/>
    <property type="project" value="UniProtKB-KW"/>
</dbReference>
<dbReference type="InterPro" id="IPR022712">
    <property type="entry name" value="Beta_Casp"/>
</dbReference>
<organism evidence="4 6">
    <name type="scientific">Acidipropionibacterium acidipropionici</name>
    <dbReference type="NCBI Taxonomy" id="1748"/>
    <lineage>
        <taxon>Bacteria</taxon>
        <taxon>Bacillati</taxon>
        <taxon>Actinomycetota</taxon>
        <taxon>Actinomycetes</taxon>
        <taxon>Propionibacteriales</taxon>
        <taxon>Propionibacteriaceae</taxon>
        <taxon>Acidipropionibacterium</taxon>
    </lineage>
</organism>